<reference evidence="4 5" key="1">
    <citation type="submission" date="2017-10" db="EMBL/GenBank/DDBJ databases">
        <title>Genomics of the genus Arcobacter.</title>
        <authorList>
            <person name="Perez-Cataluna A."/>
            <person name="Figueras M.J."/>
        </authorList>
    </citation>
    <scope>NUCLEOTIDE SEQUENCE [LARGE SCALE GENOMIC DNA]</scope>
    <source>
        <strain evidence="4 5">F26</strain>
    </source>
</reference>
<dbReference type="PROSITE" id="PS50887">
    <property type="entry name" value="GGDEF"/>
    <property type="match status" value="1"/>
</dbReference>
<comment type="catalytic activity">
    <reaction evidence="2">
        <text>2 GTP = 3',3'-c-di-GMP + 2 diphosphate</text>
        <dbReference type="Rhea" id="RHEA:24898"/>
        <dbReference type="ChEBI" id="CHEBI:33019"/>
        <dbReference type="ChEBI" id="CHEBI:37565"/>
        <dbReference type="ChEBI" id="CHEBI:58805"/>
        <dbReference type="EC" id="2.7.7.65"/>
    </reaction>
</comment>
<name>A0A4Q0ZJN4_9BACT</name>
<evidence type="ECO:0000259" key="3">
    <source>
        <dbReference type="PROSITE" id="PS50887"/>
    </source>
</evidence>
<dbReference type="CDD" id="cd01949">
    <property type="entry name" value="GGDEF"/>
    <property type="match status" value="1"/>
</dbReference>
<dbReference type="Gene3D" id="1.20.120.30">
    <property type="entry name" value="Aspartate receptor, ligand-binding domain"/>
    <property type="match status" value="1"/>
</dbReference>
<dbReference type="Gene3D" id="3.30.70.270">
    <property type="match status" value="1"/>
</dbReference>
<dbReference type="InterPro" id="IPR029787">
    <property type="entry name" value="Nucleotide_cyclase"/>
</dbReference>
<proteinExistence type="predicted"/>
<gene>
    <name evidence="4" type="ORF">CRU90_08050</name>
</gene>
<dbReference type="NCBIfam" id="TIGR00254">
    <property type="entry name" value="GGDEF"/>
    <property type="match status" value="1"/>
</dbReference>
<dbReference type="InterPro" id="IPR043128">
    <property type="entry name" value="Rev_trsase/Diguanyl_cyclase"/>
</dbReference>
<sequence length="431" mass="50766">MQIDISNFQNYLLNEAEEISTEFFQKYLINIRRIDSEEIKEIKNFFSLIIKYICKSDMKNASLVCEDLINYNIELSVPYVMLTHELINLKRLIMEKLLHKNAKEELYTLHQLHLFFEDIIAKKYLDKYVIDLQNRNYLRISSLSDIYEQNVILYYKAHLEWLNHLSKSIALRENNFFPETNPNLCTFGKWLLNTGKTIIQNNSKYKNISKLHENLHYIAKQIESYLLQKETNNHLLLTYLEKCEMLSLSLGTELALIDNTLINFEASKDPLTGALNRQKLNQLYNNQLEISFATSESFVLCMCDFDYFKNINDTYGHLAGDKMLENFVSLAKKSLRNSDMIIRYGGEEFIFILPAIKEKKAIEILNKIREDFSSFILDFENHKISTTISMGMFEINPEIYDKSYLKDFENAISIVDKKLYEAKNSGRNRLF</sequence>
<dbReference type="PANTHER" id="PTHR45138">
    <property type="entry name" value="REGULATORY COMPONENTS OF SENSORY TRANSDUCTION SYSTEM"/>
    <property type="match status" value="1"/>
</dbReference>
<dbReference type="OrthoDB" id="9790367at2"/>
<evidence type="ECO:0000313" key="4">
    <source>
        <dbReference type="EMBL" id="RXJ83748.1"/>
    </source>
</evidence>
<dbReference type="InterPro" id="IPR000160">
    <property type="entry name" value="GGDEF_dom"/>
</dbReference>
<accession>A0A4Q0ZJN4</accession>
<dbReference type="InterPro" id="IPR050469">
    <property type="entry name" value="Diguanylate_Cyclase"/>
</dbReference>
<dbReference type="Pfam" id="PF00990">
    <property type="entry name" value="GGDEF"/>
    <property type="match status" value="1"/>
</dbReference>
<evidence type="ECO:0000313" key="5">
    <source>
        <dbReference type="Proteomes" id="UP000290870"/>
    </source>
</evidence>
<dbReference type="EC" id="2.7.7.65" evidence="1"/>
<evidence type="ECO:0000256" key="2">
    <source>
        <dbReference type="ARBA" id="ARBA00034247"/>
    </source>
</evidence>
<evidence type="ECO:0000256" key="1">
    <source>
        <dbReference type="ARBA" id="ARBA00012528"/>
    </source>
</evidence>
<protein>
    <recommendedName>
        <fullName evidence="1">diguanylate cyclase</fullName>
        <ecNumber evidence="1">2.7.7.65</ecNumber>
    </recommendedName>
</protein>
<dbReference type="PANTHER" id="PTHR45138:SF9">
    <property type="entry name" value="DIGUANYLATE CYCLASE DGCM-RELATED"/>
    <property type="match status" value="1"/>
</dbReference>
<feature type="domain" description="GGDEF" evidence="3">
    <location>
        <begin position="296"/>
        <end position="431"/>
    </location>
</feature>
<dbReference type="RefSeq" id="WP_128986776.1">
    <property type="nucleotide sequence ID" value="NZ_PDJZ01000008.1"/>
</dbReference>
<dbReference type="FunFam" id="3.30.70.270:FF:000001">
    <property type="entry name" value="Diguanylate cyclase domain protein"/>
    <property type="match status" value="1"/>
</dbReference>
<dbReference type="AlphaFoldDB" id="A0A4Q0ZJN4"/>
<dbReference type="GO" id="GO:0052621">
    <property type="term" value="F:diguanylate cyclase activity"/>
    <property type="evidence" value="ECO:0007669"/>
    <property type="project" value="UniProtKB-EC"/>
</dbReference>
<organism evidence="4 5">
    <name type="scientific">Arcobacter cloacae</name>
    <dbReference type="NCBI Taxonomy" id="1054034"/>
    <lineage>
        <taxon>Bacteria</taxon>
        <taxon>Pseudomonadati</taxon>
        <taxon>Campylobacterota</taxon>
        <taxon>Epsilonproteobacteria</taxon>
        <taxon>Campylobacterales</taxon>
        <taxon>Arcobacteraceae</taxon>
        <taxon>Arcobacter</taxon>
    </lineage>
</organism>
<dbReference type="InterPro" id="IPR025991">
    <property type="entry name" value="Chemoreceptor_zinc-bind_dom"/>
</dbReference>
<dbReference type="SMART" id="SM00267">
    <property type="entry name" value="GGDEF"/>
    <property type="match status" value="1"/>
</dbReference>
<comment type="caution">
    <text evidence="4">The sequence shown here is derived from an EMBL/GenBank/DDBJ whole genome shotgun (WGS) entry which is preliminary data.</text>
</comment>
<dbReference type="SUPFAM" id="SSF55073">
    <property type="entry name" value="Nucleotide cyclase"/>
    <property type="match status" value="1"/>
</dbReference>
<dbReference type="Proteomes" id="UP000290870">
    <property type="component" value="Unassembled WGS sequence"/>
</dbReference>
<dbReference type="Pfam" id="PF13682">
    <property type="entry name" value="CZB"/>
    <property type="match status" value="1"/>
</dbReference>
<dbReference type="EMBL" id="PDJZ01000008">
    <property type="protein sequence ID" value="RXJ83748.1"/>
    <property type="molecule type" value="Genomic_DNA"/>
</dbReference>